<accession>A0A1Y2NPV5</accession>
<dbReference type="Proteomes" id="UP000731519">
    <property type="component" value="Unassembled WGS sequence"/>
</dbReference>
<keyword evidence="4" id="KW-1185">Reference proteome</keyword>
<dbReference type="Proteomes" id="UP000194318">
    <property type="component" value="Unassembled WGS sequence"/>
</dbReference>
<organism evidence="2 3">
    <name type="scientific">Streptomyces fradiae ATCC 10745 = DSM 40063</name>
    <dbReference type="NCBI Taxonomy" id="1319510"/>
    <lineage>
        <taxon>Bacteria</taxon>
        <taxon>Bacillati</taxon>
        <taxon>Actinomycetota</taxon>
        <taxon>Actinomycetes</taxon>
        <taxon>Kitasatosporales</taxon>
        <taxon>Streptomycetaceae</taxon>
        <taxon>Streptomyces</taxon>
    </lineage>
</organism>
<evidence type="ECO:0000313" key="1">
    <source>
        <dbReference type="EMBL" id="KAF0646302.1"/>
    </source>
</evidence>
<sequence>MDHEQLLHLGRALRVLGEHGDALTRDTPREKLQEIRSDIDRALNLVDKLTGPRTLTDCRQHPFGAVDESAPDRCLICQTHRRRAEELRKRDVGWTPAR</sequence>
<evidence type="ECO:0000313" key="4">
    <source>
        <dbReference type="Proteomes" id="UP000731519"/>
    </source>
</evidence>
<evidence type="ECO:0000313" key="3">
    <source>
        <dbReference type="Proteomes" id="UP000194318"/>
    </source>
</evidence>
<dbReference type="EMBL" id="MIFZ01000337">
    <property type="protein sequence ID" value="OSY49087.1"/>
    <property type="molecule type" value="Genomic_DNA"/>
</dbReference>
<evidence type="ECO:0000313" key="2">
    <source>
        <dbReference type="EMBL" id="OSY49087.1"/>
    </source>
</evidence>
<gene>
    <name evidence="2" type="ORF">BG846_05326</name>
    <name evidence="1" type="ORF">K701_29500</name>
</gene>
<reference evidence="1 4" key="1">
    <citation type="submission" date="2013-05" db="EMBL/GenBank/DDBJ databases">
        <title>Genome Sequence of Streptomyces fradiae.</title>
        <authorList>
            <person name="Kirby R."/>
        </authorList>
    </citation>
    <scope>NUCLEOTIDE SEQUENCE [LARGE SCALE GENOMIC DNA]</scope>
    <source>
        <strain evidence="1 4">ATCC 10745</strain>
    </source>
</reference>
<name>A0A1Y2NPV5_STRFR</name>
<reference evidence="2 3" key="2">
    <citation type="submission" date="2016-09" db="EMBL/GenBank/DDBJ databases">
        <title>Streptomyces fradiae DSM40063, a candidate organism with high potential of specific P450 cytochromes.</title>
        <authorList>
            <person name="Grumaz C."/>
            <person name="Vainshtein Y."/>
            <person name="Kirstahler P."/>
            <person name="Sohn K."/>
        </authorList>
    </citation>
    <scope>NUCLEOTIDE SEQUENCE [LARGE SCALE GENOMIC DNA]</scope>
    <source>
        <strain evidence="2 3">DSM 40063</strain>
    </source>
</reference>
<evidence type="ECO:0008006" key="5">
    <source>
        <dbReference type="Google" id="ProtNLM"/>
    </source>
</evidence>
<dbReference type="EMBL" id="ASYR01000057">
    <property type="protein sequence ID" value="KAF0646302.1"/>
    <property type="molecule type" value="Genomic_DNA"/>
</dbReference>
<dbReference type="RefSeq" id="WP_031134038.1">
    <property type="nucleotide sequence ID" value="NZ_ASYR01000057.1"/>
</dbReference>
<comment type="caution">
    <text evidence="2">The sequence shown here is derived from an EMBL/GenBank/DDBJ whole genome shotgun (WGS) entry which is preliminary data.</text>
</comment>
<dbReference type="AlphaFoldDB" id="A0A1Y2NPV5"/>
<proteinExistence type="predicted"/>
<protein>
    <recommendedName>
        <fullName evidence="5">DksA C4-type domain-containing protein</fullName>
    </recommendedName>
</protein>